<protein>
    <submittedName>
        <fullName evidence="4">Aldo/keto reductase</fullName>
    </submittedName>
</protein>
<feature type="region of interest" description="Disordered" evidence="2">
    <location>
        <begin position="44"/>
        <end position="70"/>
    </location>
</feature>
<feature type="domain" description="NADP-dependent oxidoreductase" evidence="3">
    <location>
        <begin position="12"/>
        <end position="273"/>
    </location>
</feature>
<dbReference type="EMBL" id="SESI01000001">
    <property type="protein sequence ID" value="TQQ82497.1"/>
    <property type="molecule type" value="Genomic_DNA"/>
</dbReference>
<accession>A0A544QST3</accession>
<keyword evidence="5" id="KW-1185">Reference proteome</keyword>
<feature type="compositionally biased region" description="Gly residues" evidence="2">
    <location>
        <begin position="56"/>
        <end position="67"/>
    </location>
</feature>
<dbReference type="PRINTS" id="PR00069">
    <property type="entry name" value="ALDKETRDTASE"/>
</dbReference>
<dbReference type="InterPro" id="IPR020471">
    <property type="entry name" value="AKR"/>
</dbReference>
<dbReference type="OrthoDB" id="7236at2157"/>
<organism evidence="4 5">
    <name type="scientific">Halonotius roseus</name>
    <dbReference type="NCBI Taxonomy" id="2511997"/>
    <lineage>
        <taxon>Archaea</taxon>
        <taxon>Methanobacteriati</taxon>
        <taxon>Methanobacteriota</taxon>
        <taxon>Stenosarchaea group</taxon>
        <taxon>Halobacteria</taxon>
        <taxon>Halobacteriales</taxon>
        <taxon>Haloferacaceae</taxon>
        <taxon>Halonotius</taxon>
    </lineage>
</organism>
<dbReference type="CDD" id="cd19088">
    <property type="entry name" value="AKR_AKR13B1"/>
    <property type="match status" value="1"/>
</dbReference>
<comment type="caution">
    <text evidence="4">The sequence shown here is derived from an EMBL/GenBank/DDBJ whole genome shotgun (WGS) entry which is preliminary data.</text>
</comment>
<dbReference type="InterPro" id="IPR036812">
    <property type="entry name" value="NAD(P)_OxRdtase_dom_sf"/>
</dbReference>
<proteinExistence type="predicted"/>
<evidence type="ECO:0000256" key="1">
    <source>
        <dbReference type="ARBA" id="ARBA00023002"/>
    </source>
</evidence>
<evidence type="ECO:0000259" key="3">
    <source>
        <dbReference type="Pfam" id="PF00248"/>
    </source>
</evidence>
<evidence type="ECO:0000256" key="2">
    <source>
        <dbReference type="SAM" id="MobiDB-lite"/>
    </source>
</evidence>
<dbReference type="InterPro" id="IPR050523">
    <property type="entry name" value="AKR_Detox_Biosynth"/>
</dbReference>
<dbReference type="SUPFAM" id="SSF51430">
    <property type="entry name" value="NAD(P)-linked oxidoreductase"/>
    <property type="match status" value="1"/>
</dbReference>
<gene>
    <name evidence="4" type="ORF">EWF95_03780</name>
</gene>
<dbReference type="Proteomes" id="UP000315385">
    <property type="component" value="Unassembled WGS sequence"/>
</dbReference>
<dbReference type="Pfam" id="PF00248">
    <property type="entry name" value="Aldo_ket_red"/>
    <property type="match status" value="1"/>
</dbReference>
<sequence length="275" mass="29399">MRLTGDDIIGPPADEPAAREVIRRAVDCGVDFIDTADSYGPGVSERLLGDELGDRAGNGAGEGGDGADGTDDVVVASKAGLLRSRHGNWLPHGKPAFLHNQVLCSLDRLSVDQIDLYQFHRPDPDTPFTDSIHAFAEMKDAGQIGHIGLSNVSVEQLDAARDIVDVATVQNRYNVANREQEAVLEACEADDIGFIPWGPLYGVDDEAANDVLADIGDAHDASAHQIALAWLLEHSDVTLPIPGTSSVEHLEANVAASHLSLTDEEMERLDSIDPQ</sequence>
<evidence type="ECO:0000313" key="5">
    <source>
        <dbReference type="Proteomes" id="UP000315385"/>
    </source>
</evidence>
<dbReference type="GO" id="GO:0016491">
    <property type="term" value="F:oxidoreductase activity"/>
    <property type="evidence" value="ECO:0007669"/>
    <property type="project" value="UniProtKB-KW"/>
</dbReference>
<dbReference type="PANTHER" id="PTHR43364:SF4">
    <property type="entry name" value="NAD(P)-LINKED OXIDOREDUCTASE SUPERFAMILY PROTEIN"/>
    <property type="match status" value="1"/>
</dbReference>
<name>A0A544QST3_9EURY</name>
<dbReference type="AlphaFoldDB" id="A0A544QST3"/>
<dbReference type="InterPro" id="IPR023210">
    <property type="entry name" value="NADP_OxRdtase_dom"/>
</dbReference>
<reference evidence="4 5" key="1">
    <citation type="submission" date="2019-02" db="EMBL/GenBank/DDBJ databases">
        <title>Halonotius sp. a new haloqrchaeon isolated from saline water.</title>
        <authorList>
            <person name="Duran-Viseras A."/>
            <person name="Sanchez-Porro C."/>
            <person name="Ventosa A."/>
        </authorList>
    </citation>
    <scope>NUCLEOTIDE SEQUENCE [LARGE SCALE GENOMIC DNA]</scope>
    <source>
        <strain evidence="4 5">F9-27</strain>
    </source>
</reference>
<dbReference type="PANTHER" id="PTHR43364">
    <property type="entry name" value="NADH-SPECIFIC METHYLGLYOXAL REDUCTASE-RELATED"/>
    <property type="match status" value="1"/>
</dbReference>
<keyword evidence="1" id="KW-0560">Oxidoreductase</keyword>
<dbReference type="Gene3D" id="3.20.20.100">
    <property type="entry name" value="NADP-dependent oxidoreductase domain"/>
    <property type="match status" value="1"/>
</dbReference>
<evidence type="ECO:0000313" key="4">
    <source>
        <dbReference type="EMBL" id="TQQ82497.1"/>
    </source>
</evidence>